<reference evidence="4 5" key="2">
    <citation type="submission" date="2016-08" db="EMBL/GenBank/DDBJ databases">
        <title>Pervasive Adenine N6-methylation of Active Genes in Fungi.</title>
        <authorList>
            <consortium name="DOE Joint Genome Institute"/>
            <person name="Mondo S.J."/>
            <person name="Dannebaum R.O."/>
            <person name="Kuo R.C."/>
            <person name="Labutti K."/>
            <person name="Haridas S."/>
            <person name="Kuo A."/>
            <person name="Salamov A."/>
            <person name="Ahrendt S.R."/>
            <person name="Lipzen A."/>
            <person name="Sullivan W."/>
            <person name="Andreopoulos W.B."/>
            <person name="Clum A."/>
            <person name="Lindquist E."/>
            <person name="Daum C."/>
            <person name="Ramamoorthy G.K."/>
            <person name="Gryganskyi A."/>
            <person name="Culley D."/>
            <person name="Magnuson J.K."/>
            <person name="James T.Y."/>
            <person name="O'Malley M.A."/>
            <person name="Stajich J.E."/>
            <person name="Spatafora J.W."/>
            <person name="Visel A."/>
            <person name="Grigoriev I.V."/>
        </authorList>
    </citation>
    <scope>NUCLEOTIDE SEQUENCE [LARGE SCALE GENOMIC DNA]</scope>
    <source>
        <strain evidence="4 5">S4</strain>
    </source>
</reference>
<accession>A0A1Y1WYN6</accession>
<gene>
    <name evidence="4" type="ORF">BCR32DRAFT_282060</name>
</gene>
<dbReference type="SUPFAM" id="SSF48403">
    <property type="entry name" value="Ankyrin repeat"/>
    <property type="match status" value="1"/>
</dbReference>
<protein>
    <submittedName>
        <fullName evidence="4">Ankyrin</fullName>
    </submittedName>
</protein>
<evidence type="ECO:0000256" key="2">
    <source>
        <dbReference type="ARBA" id="ARBA00023043"/>
    </source>
</evidence>
<feature type="repeat" description="ANK" evidence="3">
    <location>
        <begin position="90"/>
        <end position="121"/>
    </location>
</feature>
<name>A0A1Y1WYN6_9FUNG</name>
<keyword evidence="1" id="KW-0677">Repeat</keyword>
<dbReference type="SMART" id="SM00248">
    <property type="entry name" value="ANK"/>
    <property type="match status" value="3"/>
</dbReference>
<keyword evidence="2 3" id="KW-0040">ANK repeat</keyword>
<dbReference type="EMBL" id="MCFG01000202">
    <property type="protein sequence ID" value="ORX78660.1"/>
    <property type="molecule type" value="Genomic_DNA"/>
</dbReference>
<evidence type="ECO:0000313" key="5">
    <source>
        <dbReference type="Proteomes" id="UP000193944"/>
    </source>
</evidence>
<proteinExistence type="predicted"/>
<dbReference type="PANTHER" id="PTHR24188">
    <property type="entry name" value="ANKYRIN REPEAT PROTEIN"/>
    <property type="match status" value="1"/>
</dbReference>
<dbReference type="OrthoDB" id="8954335at2759"/>
<feature type="repeat" description="ANK" evidence="3">
    <location>
        <begin position="16"/>
        <end position="48"/>
    </location>
</feature>
<evidence type="ECO:0000256" key="3">
    <source>
        <dbReference type="PROSITE-ProRule" id="PRU00023"/>
    </source>
</evidence>
<dbReference type="PROSITE" id="PS50088">
    <property type="entry name" value="ANK_REPEAT"/>
    <property type="match status" value="2"/>
</dbReference>
<dbReference type="PROSITE" id="PS50297">
    <property type="entry name" value="ANK_REP_REGION"/>
    <property type="match status" value="1"/>
</dbReference>
<keyword evidence="5" id="KW-1185">Reference proteome</keyword>
<dbReference type="InterPro" id="IPR002110">
    <property type="entry name" value="Ankyrin_rpt"/>
</dbReference>
<evidence type="ECO:0000256" key="1">
    <source>
        <dbReference type="ARBA" id="ARBA00022737"/>
    </source>
</evidence>
<dbReference type="STRING" id="1754192.A0A1Y1WYN6"/>
<dbReference type="Pfam" id="PF12796">
    <property type="entry name" value="Ank_2"/>
    <property type="match status" value="1"/>
</dbReference>
<dbReference type="Proteomes" id="UP000193944">
    <property type="component" value="Unassembled WGS sequence"/>
</dbReference>
<reference evidence="4 5" key="1">
    <citation type="submission" date="2016-08" db="EMBL/GenBank/DDBJ databases">
        <title>A Parts List for Fungal Cellulosomes Revealed by Comparative Genomics.</title>
        <authorList>
            <consortium name="DOE Joint Genome Institute"/>
            <person name="Haitjema C.H."/>
            <person name="Gilmore S.P."/>
            <person name="Henske J.K."/>
            <person name="Solomon K.V."/>
            <person name="De Groot R."/>
            <person name="Kuo A."/>
            <person name="Mondo S.J."/>
            <person name="Salamov A.A."/>
            <person name="Labutti K."/>
            <person name="Zhao Z."/>
            <person name="Chiniquy J."/>
            <person name="Barry K."/>
            <person name="Brewer H.M."/>
            <person name="Purvine S.O."/>
            <person name="Wright A.T."/>
            <person name="Boxma B."/>
            <person name="Van Alen T."/>
            <person name="Hackstein J.H."/>
            <person name="Baker S.E."/>
            <person name="Grigoriev I.V."/>
            <person name="O'Malley M.A."/>
        </authorList>
    </citation>
    <scope>NUCLEOTIDE SEQUENCE [LARGE SCALE GENOMIC DNA]</scope>
    <source>
        <strain evidence="4 5">S4</strain>
    </source>
</reference>
<dbReference type="AlphaFoldDB" id="A0A1Y1WYN6"/>
<comment type="caution">
    <text evidence="4">The sequence shown here is derived from an EMBL/GenBank/DDBJ whole genome shotgun (WGS) entry which is preliminary data.</text>
</comment>
<organism evidence="4 5">
    <name type="scientific">Anaeromyces robustus</name>
    <dbReference type="NCBI Taxonomy" id="1754192"/>
    <lineage>
        <taxon>Eukaryota</taxon>
        <taxon>Fungi</taxon>
        <taxon>Fungi incertae sedis</taxon>
        <taxon>Chytridiomycota</taxon>
        <taxon>Chytridiomycota incertae sedis</taxon>
        <taxon>Neocallimastigomycetes</taxon>
        <taxon>Neocallimastigales</taxon>
        <taxon>Neocallimastigaceae</taxon>
        <taxon>Anaeromyces</taxon>
    </lineage>
</organism>
<evidence type="ECO:0000313" key="4">
    <source>
        <dbReference type="EMBL" id="ORX78660.1"/>
    </source>
</evidence>
<dbReference type="PANTHER" id="PTHR24188:SF29">
    <property type="entry name" value="GH09064P"/>
    <property type="match status" value="1"/>
</dbReference>
<sequence length="121" mass="13889">MDRIIYKFNNDFEEYDSSYYLFNACKSGNKIKVKYLLEHGADMTIIDKFNRIALVRVYDKGDSPICSACQSGNLNKYCQIFSRAGIKNSYGETPLFIACENGHFSVVKYLVEQEAKINKRG</sequence>
<dbReference type="Gene3D" id="1.25.40.20">
    <property type="entry name" value="Ankyrin repeat-containing domain"/>
    <property type="match status" value="2"/>
</dbReference>
<dbReference type="InterPro" id="IPR036770">
    <property type="entry name" value="Ankyrin_rpt-contain_sf"/>
</dbReference>